<dbReference type="EMBL" id="FONW01000018">
    <property type="protein sequence ID" value="SFF85058.1"/>
    <property type="molecule type" value="Genomic_DNA"/>
</dbReference>
<dbReference type="AlphaFoldDB" id="A0A1I2M2P6"/>
<dbReference type="Gene3D" id="1.10.10.10">
    <property type="entry name" value="Winged helix-like DNA-binding domain superfamily/Winged helix DNA-binding domain"/>
    <property type="match status" value="1"/>
</dbReference>
<dbReference type="InterPro" id="IPR036390">
    <property type="entry name" value="WH_DNA-bd_sf"/>
</dbReference>
<proteinExistence type="predicted"/>
<dbReference type="SUPFAM" id="SSF46785">
    <property type="entry name" value="Winged helix' DNA-binding domain"/>
    <property type="match status" value="1"/>
</dbReference>
<dbReference type="InterPro" id="IPR052509">
    <property type="entry name" value="Metal_resp_DNA-bind_regulator"/>
</dbReference>
<dbReference type="PANTHER" id="PTHR33169">
    <property type="entry name" value="PADR-FAMILY TRANSCRIPTIONAL REGULATOR"/>
    <property type="match status" value="1"/>
</dbReference>
<protein>
    <submittedName>
        <fullName evidence="2">Transcriptional regulator PadR-like family protein</fullName>
    </submittedName>
</protein>
<dbReference type="Pfam" id="PF03551">
    <property type="entry name" value="PadR"/>
    <property type="match status" value="1"/>
</dbReference>
<dbReference type="RefSeq" id="WP_093921646.1">
    <property type="nucleotide sequence ID" value="NZ_FONW01000018.1"/>
</dbReference>
<dbReference type="InterPro" id="IPR005149">
    <property type="entry name" value="Tscrpt_reg_PadR_N"/>
</dbReference>
<dbReference type="STRING" id="655355.SAMN05216283_1188"/>
<reference evidence="2 3" key="1">
    <citation type="submission" date="2016-10" db="EMBL/GenBank/DDBJ databases">
        <authorList>
            <person name="de Groot N.N."/>
        </authorList>
    </citation>
    <scope>NUCLEOTIDE SEQUENCE [LARGE SCALE GENOMIC DNA]</scope>
    <source>
        <strain evidence="2 3">CGMCC 1.9156</strain>
    </source>
</reference>
<name>A0A1I2M2P6_9BACT</name>
<gene>
    <name evidence="2" type="ORF">SAMN05216283_1188</name>
</gene>
<dbReference type="Proteomes" id="UP000198964">
    <property type="component" value="Unassembled WGS sequence"/>
</dbReference>
<accession>A0A1I2M2P6</accession>
<evidence type="ECO:0000313" key="3">
    <source>
        <dbReference type="Proteomes" id="UP000198964"/>
    </source>
</evidence>
<evidence type="ECO:0000313" key="2">
    <source>
        <dbReference type="EMBL" id="SFF85058.1"/>
    </source>
</evidence>
<dbReference type="InterPro" id="IPR036388">
    <property type="entry name" value="WH-like_DNA-bd_sf"/>
</dbReference>
<dbReference type="PANTHER" id="PTHR33169:SF14">
    <property type="entry name" value="TRANSCRIPTIONAL REGULATOR RV3488"/>
    <property type="match status" value="1"/>
</dbReference>
<organism evidence="2 3">
    <name type="scientific">Sunxiuqinia elliptica</name>
    <dbReference type="NCBI Taxonomy" id="655355"/>
    <lineage>
        <taxon>Bacteria</taxon>
        <taxon>Pseudomonadati</taxon>
        <taxon>Bacteroidota</taxon>
        <taxon>Bacteroidia</taxon>
        <taxon>Marinilabiliales</taxon>
        <taxon>Prolixibacteraceae</taxon>
        <taxon>Sunxiuqinia</taxon>
    </lineage>
</organism>
<feature type="domain" description="Transcription regulator PadR N-terminal" evidence="1">
    <location>
        <begin position="15"/>
        <end position="87"/>
    </location>
</feature>
<keyword evidence="3" id="KW-1185">Reference proteome</keyword>
<sequence>MTKKSLYQGHLTTIVLKLLADNDEMYGYQITRMVKELSSGEVQLTEGALYPILHKLEANGLVEVRHEKTNNRTRKYYKLTQSGHHETTHLLKEMQDFLKQMEVLISPIPKLK</sequence>
<evidence type="ECO:0000259" key="1">
    <source>
        <dbReference type="Pfam" id="PF03551"/>
    </source>
</evidence>